<sequence length="134" mass="15654">MWLSMCFLTMSHKKMTSQFSLLFQIGLTQDMVLPLMVKIRWKGLIRQLISFWIGYATRLVIGDSIILAMLLMSHFNYIHTKKAEEDDAVIEFVVYVKSCDVVISMLYIQIVVWSNHLCRSLIILCIYLYTCNCT</sequence>
<dbReference type="Gramene" id="TKW21729">
    <property type="protein sequence ID" value="TKW21729"/>
    <property type="gene ID" value="SEVIR_4G140000v2"/>
</dbReference>
<proteinExistence type="predicted"/>
<dbReference type="AlphaFoldDB" id="A0A4U6V4F0"/>
<keyword evidence="3" id="KW-1185">Reference proteome</keyword>
<organism evidence="2 3">
    <name type="scientific">Setaria viridis</name>
    <name type="common">Green bristlegrass</name>
    <name type="synonym">Setaria italica subsp. viridis</name>
    <dbReference type="NCBI Taxonomy" id="4556"/>
    <lineage>
        <taxon>Eukaryota</taxon>
        <taxon>Viridiplantae</taxon>
        <taxon>Streptophyta</taxon>
        <taxon>Embryophyta</taxon>
        <taxon>Tracheophyta</taxon>
        <taxon>Spermatophyta</taxon>
        <taxon>Magnoliopsida</taxon>
        <taxon>Liliopsida</taxon>
        <taxon>Poales</taxon>
        <taxon>Poaceae</taxon>
        <taxon>PACMAD clade</taxon>
        <taxon>Panicoideae</taxon>
        <taxon>Panicodae</taxon>
        <taxon>Paniceae</taxon>
        <taxon>Cenchrinae</taxon>
        <taxon>Setaria</taxon>
    </lineage>
</organism>
<keyword evidence="1" id="KW-0812">Transmembrane</keyword>
<accession>A0A4U6V4F0</accession>
<evidence type="ECO:0000313" key="3">
    <source>
        <dbReference type="Proteomes" id="UP000298652"/>
    </source>
</evidence>
<gene>
    <name evidence="2" type="ORF">SEVIR_4G140000v2</name>
</gene>
<evidence type="ECO:0000313" key="2">
    <source>
        <dbReference type="EMBL" id="TKW21729.1"/>
    </source>
</evidence>
<reference evidence="2" key="1">
    <citation type="submission" date="2019-03" db="EMBL/GenBank/DDBJ databases">
        <title>WGS assembly of Setaria viridis.</title>
        <authorList>
            <person name="Huang P."/>
            <person name="Jenkins J."/>
            <person name="Grimwood J."/>
            <person name="Barry K."/>
            <person name="Healey A."/>
            <person name="Mamidi S."/>
            <person name="Sreedasyam A."/>
            <person name="Shu S."/>
            <person name="Feldman M."/>
            <person name="Wu J."/>
            <person name="Yu Y."/>
            <person name="Chen C."/>
            <person name="Johnson J."/>
            <person name="Rokhsar D."/>
            <person name="Baxter I."/>
            <person name="Schmutz J."/>
            <person name="Brutnell T."/>
            <person name="Kellogg E."/>
        </authorList>
    </citation>
    <scope>NUCLEOTIDE SEQUENCE [LARGE SCALE GENOMIC DNA]</scope>
</reference>
<keyword evidence="1" id="KW-1133">Transmembrane helix</keyword>
<dbReference type="EMBL" id="CM016555">
    <property type="protein sequence ID" value="TKW21729.1"/>
    <property type="molecule type" value="Genomic_DNA"/>
</dbReference>
<dbReference type="Proteomes" id="UP000298652">
    <property type="component" value="Chromosome 4"/>
</dbReference>
<name>A0A4U6V4F0_SETVI</name>
<keyword evidence="1" id="KW-0472">Membrane</keyword>
<evidence type="ECO:0000256" key="1">
    <source>
        <dbReference type="SAM" id="Phobius"/>
    </source>
</evidence>
<protein>
    <submittedName>
        <fullName evidence="2">Uncharacterized protein</fullName>
    </submittedName>
</protein>
<feature type="transmembrane region" description="Helical" evidence="1">
    <location>
        <begin position="52"/>
        <end position="72"/>
    </location>
</feature>